<proteinExistence type="predicted"/>
<dbReference type="Gene3D" id="3.30.450.20">
    <property type="entry name" value="PAS domain"/>
    <property type="match status" value="2"/>
</dbReference>
<dbReference type="CDD" id="cd01949">
    <property type="entry name" value="GGDEF"/>
    <property type="match status" value="1"/>
</dbReference>
<dbReference type="SMART" id="SM00267">
    <property type="entry name" value="GGDEF"/>
    <property type="match status" value="1"/>
</dbReference>
<keyword evidence="5" id="KW-0548">Nucleotidyltransferase</keyword>
<dbReference type="EC" id="2.7.7.65" evidence="1"/>
<dbReference type="Pfam" id="PF00990">
    <property type="entry name" value="GGDEF"/>
    <property type="match status" value="1"/>
</dbReference>
<evidence type="ECO:0000313" key="6">
    <source>
        <dbReference type="Proteomes" id="UP001595386"/>
    </source>
</evidence>
<keyword evidence="5" id="KW-0808">Transferase</keyword>
<comment type="catalytic activity">
    <reaction evidence="2">
        <text>2 GTP = 3',3'-c-di-GMP + 2 diphosphate</text>
        <dbReference type="Rhea" id="RHEA:24898"/>
        <dbReference type="ChEBI" id="CHEBI:33019"/>
        <dbReference type="ChEBI" id="CHEBI:37565"/>
        <dbReference type="ChEBI" id="CHEBI:58805"/>
        <dbReference type="EC" id="2.7.7.65"/>
    </reaction>
</comment>
<dbReference type="InterPro" id="IPR043128">
    <property type="entry name" value="Rev_trsase/Diguanyl_cyclase"/>
</dbReference>
<dbReference type="InterPro" id="IPR050469">
    <property type="entry name" value="Diguanylate_Cyclase"/>
</dbReference>
<dbReference type="GO" id="GO:0052621">
    <property type="term" value="F:diguanylate cyclase activity"/>
    <property type="evidence" value="ECO:0007669"/>
    <property type="project" value="UniProtKB-EC"/>
</dbReference>
<dbReference type="NCBIfam" id="TIGR00229">
    <property type="entry name" value="sensory_box"/>
    <property type="match status" value="1"/>
</dbReference>
<accession>A0ABV7B1L6</accession>
<dbReference type="PANTHER" id="PTHR45138:SF9">
    <property type="entry name" value="DIGUANYLATE CYCLASE DGCM-RELATED"/>
    <property type="match status" value="1"/>
</dbReference>
<dbReference type="PROSITE" id="PS50112">
    <property type="entry name" value="PAS"/>
    <property type="match status" value="1"/>
</dbReference>
<dbReference type="Gene3D" id="3.30.70.270">
    <property type="match status" value="1"/>
</dbReference>
<comment type="caution">
    <text evidence="5">The sequence shown here is derived from an EMBL/GenBank/DDBJ whole genome shotgun (WGS) entry which is preliminary data.</text>
</comment>
<organism evidence="5 6">
    <name type="scientific">Halomonas tibetensis</name>
    <dbReference type="NCBI Taxonomy" id="2259590"/>
    <lineage>
        <taxon>Bacteria</taxon>
        <taxon>Pseudomonadati</taxon>
        <taxon>Pseudomonadota</taxon>
        <taxon>Gammaproteobacteria</taxon>
        <taxon>Oceanospirillales</taxon>
        <taxon>Halomonadaceae</taxon>
        <taxon>Halomonas</taxon>
    </lineage>
</organism>
<dbReference type="PROSITE" id="PS50887">
    <property type="entry name" value="GGDEF"/>
    <property type="match status" value="1"/>
</dbReference>
<dbReference type="InterPro" id="IPR013656">
    <property type="entry name" value="PAS_4"/>
</dbReference>
<feature type="domain" description="PAS" evidence="3">
    <location>
        <begin position="26"/>
        <end position="67"/>
    </location>
</feature>
<dbReference type="RefSeq" id="WP_379755599.1">
    <property type="nucleotide sequence ID" value="NZ_JBHRSQ010000007.1"/>
</dbReference>
<dbReference type="InterPro" id="IPR029787">
    <property type="entry name" value="Nucleotide_cyclase"/>
</dbReference>
<dbReference type="InterPro" id="IPR035965">
    <property type="entry name" value="PAS-like_dom_sf"/>
</dbReference>
<dbReference type="InterPro" id="IPR000014">
    <property type="entry name" value="PAS"/>
</dbReference>
<dbReference type="CDD" id="cd00130">
    <property type="entry name" value="PAS"/>
    <property type="match status" value="2"/>
</dbReference>
<evidence type="ECO:0000259" key="4">
    <source>
        <dbReference type="PROSITE" id="PS50887"/>
    </source>
</evidence>
<dbReference type="SUPFAM" id="SSF55785">
    <property type="entry name" value="PYP-like sensor domain (PAS domain)"/>
    <property type="match status" value="2"/>
</dbReference>
<dbReference type="Pfam" id="PF08448">
    <property type="entry name" value="PAS_4"/>
    <property type="match status" value="1"/>
</dbReference>
<evidence type="ECO:0000256" key="2">
    <source>
        <dbReference type="ARBA" id="ARBA00034247"/>
    </source>
</evidence>
<name>A0ABV7B1L6_9GAMM</name>
<dbReference type="SUPFAM" id="SSF55073">
    <property type="entry name" value="Nucleotide cyclase"/>
    <property type="match status" value="1"/>
</dbReference>
<evidence type="ECO:0000313" key="5">
    <source>
        <dbReference type="EMBL" id="MFC2991332.1"/>
    </source>
</evidence>
<dbReference type="NCBIfam" id="TIGR00254">
    <property type="entry name" value="GGDEF"/>
    <property type="match status" value="1"/>
</dbReference>
<feature type="domain" description="GGDEF" evidence="4">
    <location>
        <begin position="306"/>
        <end position="438"/>
    </location>
</feature>
<evidence type="ECO:0000259" key="3">
    <source>
        <dbReference type="PROSITE" id="PS50112"/>
    </source>
</evidence>
<protein>
    <recommendedName>
        <fullName evidence="1">diguanylate cyclase</fullName>
        <ecNumber evidence="1">2.7.7.65</ecNumber>
    </recommendedName>
</protein>
<dbReference type="InterPro" id="IPR000160">
    <property type="entry name" value="GGDEF_dom"/>
</dbReference>
<gene>
    <name evidence="5" type="ORF">ACFODV_04745</name>
</gene>
<sequence length="449" mass="49941">MERIRRAWHRWLAGEERAAPGLGDLLLSRYPGAVMLLDEKGVVLEVNPDFERHAGHAPSQILGRRAVTLDAAPLHGGFALALEHCLTTRQPWRGVLLCRRADGALRHQTTMIQLLSEPPSDTLRLLVIQYDVTGMRERELHDRQLLARLGDTISHLPGVVFRMRQDAAGRPELLYASEGLMALTALTPAQAMDDTERLLGLILEEDRRWLEMTLAQSLVSLDDCQLEIRLDLPDGVRWVEARARPQRRRDGSTLWDGLLIDVTERKEEEFKVRRLVSTDILTGAMNRRAFFEQVAMVQARALRHGQALPLAMLDLDHFKALNDTHGHAAGDLALEAFAATCRECLRPYDLFARIGGEEFAVLLVDTAPDEAWAIFERLREAVEEIDLEVDGTIIHFTVSLGLAILAPDGSLDGTLGDADRALYRAKHEGRNRVCGPVDLEPAGAGGNGT</sequence>
<evidence type="ECO:0000256" key="1">
    <source>
        <dbReference type="ARBA" id="ARBA00012528"/>
    </source>
</evidence>
<reference evidence="6" key="1">
    <citation type="journal article" date="2019" name="Int. J. Syst. Evol. Microbiol.">
        <title>The Global Catalogue of Microorganisms (GCM) 10K type strain sequencing project: providing services to taxonomists for standard genome sequencing and annotation.</title>
        <authorList>
            <consortium name="The Broad Institute Genomics Platform"/>
            <consortium name="The Broad Institute Genome Sequencing Center for Infectious Disease"/>
            <person name="Wu L."/>
            <person name="Ma J."/>
        </authorList>
    </citation>
    <scope>NUCLEOTIDE SEQUENCE [LARGE SCALE GENOMIC DNA]</scope>
    <source>
        <strain evidence="6">KCTC 52660</strain>
    </source>
</reference>
<dbReference type="EMBL" id="JBHRSQ010000007">
    <property type="protein sequence ID" value="MFC2991332.1"/>
    <property type="molecule type" value="Genomic_DNA"/>
</dbReference>
<dbReference type="PANTHER" id="PTHR45138">
    <property type="entry name" value="REGULATORY COMPONENTS OF SENSORY TRANSDUCTION SYSTEM"/>
    <property type="match status" value="1"/>
</dbReference>
<keyword evidence="6" id="KW-1185">Reference proteome</keyword>
<dbReference type="Proteomes" id="UP001595386">
    <property type="component" value="Unassembled WGS sequence"/>
</dbReference>